<dbReference type="AlphaFoldDB" id="A0A1W0WHR2"/>
<keyword evidence="3 7" id="KW-0812">Transmembrane</keyword>
<feature type="transmembrane region" description="Helical" evidence="7">
    <location>
        <begin position="74"/>
        <end position="98"/>
    </location>
</feature>
<evidence type="ECO:0000256" key="2">
    <source>
        <dbReference type="ARBA" id="ARBA00006840"/>
    </source>
</evidence>
<dbReference type="Gene3D" id="1.10.1450.10">
    <property type="entry name" value="Tetraspanin"/>
    <property type="match status" value="1"/>
</dbReference>
<feature type="transmembrane region" description="Helical" evidence="7">
    <location>
        <begin position="12"/>
        <end position="34"/>
    </location>
</feature>
<protein>
    <recommendedName>
        <fullName evidence="7">Tetraspanin</fullName>
    </recommendedName>
</protein>
<keyword evidence="5 7" id="KW-0472">Membrane</keyword>
<feature type="disulfide bond" evidence="6">
    <location>
        <begin position="140"/>
        <end position="173"/>
    </location>
</feature>
<sequence length="218" mass="22952">MSAYSHFILRSIVILCSLLYIILGFLLLAGAVYGKSRFVGGQEFGTAIWVVIILGGFLAFVGLLGGCGTLMESLCILTAATGFLAMACAAFAGLAAYMQVELTNAGGDVEGVLKAAMNMYNKDDPATMQDMDIYQETLSCCGADSPVDWFNTPYKQIPLSCPRDPDPLMTAGCTAVISSYVKSTAAFAVHALSGLSGLLGLGLVFSILLCCVMHRKGL</sequence>
<keyword evidence="4 7" id="KW-1133">Transmembrane helix</keyword>
<keyword evidence="9" id="KW-1185">Reference proteome</keyword>
<dbReference type="GO" id="GO:0005886">
    <property type="term" value="C:plasma membrane"/>
    <property type="evidence" value="ECO:0007669"/>
    <property type="project" value="TreeGrafter"/>
</dbReference>
<evidence type="ECO:0000256" key="5">
    <source>
        <dbReference type="ARBA" id="ARBA00023136"/>
    </source>
</evidence>
<dbReference type="PIRSF" id="PIRSF002419">
    <property type="entry name" value="Tetraspanin"/>
    <property type="match status" value="1"/>
</dbReference>
<reference evidence="9" key="1">
    <citation type="submission" date="2017-01" db="EMBL/GenBank/DDBJ databases">
        <title>Comparative genomics of anhydrobiosis in the tardigrade Hypsibius dujardini.</title>
        <authorList>
            <person name="Yoshida Y."/>
            <person name="Koutsovoulos G."/>
            <person name="Laetsch D."/>
            <person name="Stevens L."/>
            <person name="Kumar S."/>
            <person name="Horikawa D."/>
            <person name="Ishino K."/>
            <person name="Komine S."/>
            <person name="Tomita M."/>
            <person name="Blaxter M."/>
            <person name="Arakawa K."/>
        </authorList>
    </citation>
    <scope>NUCLEOTIDE SEQUENCE [LARGE SCALE GENOMIC DNA]</scope>
    <source>
        <strain evidence="9">Z151</strain>
    </source>
</reference>
<dbReference type="CDD" id="cd03127">
    <property type="entry name" value="tetraspanin_LEL"/>
    <property type="match status" value="1"/>
</dbReference>
<dbReference type="InterPro" id="IPR000301">
    <property type="entry name" value="Tetraspanin_animals"/>
</dbReference>
<feature type="transmembrane region" description="Helical" evidence="7">
    <location>
        <begin position="187"/>
        <end position="212"/>
    </location>
</feature>
<evidence type="ECO:0000313" key="8">
    <source>
        <dbReference type="EMBL" id="OQV14663.1"/>
    </source>
</evidence>
<evidence type="ECO:0000256" key="4">
    <source>
        <dbReference type="ARBA" id="ARBA00022989"/>
    </source>
</evidence>
<feature type="disulfide bond" evidence="6">
    <location>
        <begin position="141"/>
        <end position="161"/>
    </location>
</feature>
<evidence type="ECO:0000256" key="1">
    <source>
        <dbReference type="ARBA" id="ARBA00004141"/>
    </source>
</evidence>
<comment type="caution">
    <text evidence="8">The sequence shown here is derived from an EMBL/GenBank/DDBJ whole genome shotgun (WGS) entry which is preliminary data.</text>
</comment>
<feature type="transmembrane region" description="Helical" evidence="7">
    <location>
        <begin position="46"/>
        <end position="67"/>
    </location>
</feature>
<proteinExistence type="inferred from homology"/>
<gene>
    <name evidence="8" type="ORF">BV898_11169</name>
</gene>
<dbReference type="SUPFAM" id="SSF48652">
    <property type="entry name" value="Tetraspanin"/>
    <property type="match status" value="1"/>
</dbReference>
<evidence type="ECO:0000256" key="3">
    <source>
        <dbReference type="ARBA" id="ARBA00022692"/>
    </source>
</evidence>
<comment type="subcellular location">
    <subcellularLocation>
        <location evidence="1 7">Membrane</location>
        <topology evidence="1 7">Multi-pass membrane protein</topology>
    </subcellularLocation>
</comment>
<name>A0A1W0WHR2_HYPEX</name>
<accession>A0A1W0WHR2</accession>
<keyword evidence="6" id="KW-1015">Disulfide bond</keyword>
<comment type="similarity">
    <text evidence="2 7">Belongs to the tetraspanin (TM4SF) family.</text>
</comment>
<organism evidence="8 9">
    <name type="scientific">Hypsibius exemplaris</name>
    <name type="common">Freshwater tardigrade</name>
    <dbReference type="NCBI Taxonomy" id="2072580"/>
    <lineage>
        <taxon>Eukaryota</taxon>
        <taxon>Metazoa</taxon>
        <taxon>Ecdysozoa</taxon>
        <taxon>Tardigrada</taxon>
        <taxon>Eutardigrada</taxon>
        <taxon>Parachela</taxon>
        <taxon>Hypsibioidea</taxon>
        <taxon>Hypsibiidae</taxon>
        <taxon>Hypsibius</taxon>
    </lineage>
</organism>
<dbReference type="PANTHER" id="PTHR19282">
    <property type="entry name" value="TETRASPANIN"/>
    <property type="match status" value="1"/>
</dbReference>
<dbReference type="Pfam" id="PF00335">
    <property type="entry name" value="Tetraspanin"/>
    <property type="match status" value="1"/>
</dbReference>
<evidence type="ECO:0000313" key="9">
    <source>
        <dbReference type="Proteomes" id="UP000192578"/>
    </source>
</evidence>
<dbReference type="EMBL" id="MTYJ01000101">
    <property type="protein sequence ID" value="OQV14663.1"/>
    <property type="molecule type" value="Genomic_DNA"/>
</dbReference>
<dbReference type="InterPro" id="IPR018499">
    <property type="entry name" value="Tetraspanin/Peripherin"/>
</dbReference>
<dbReference type="Proteomes" id="UP000192578">
    <property type="component" value="Unassembled WGS sequence"/>
</dbReference>
<dbReference type="PANTHER" id="PTHR19282:SF544">
    <property type="entry name" value="TETRASPANIN"/>
    <property type="match status" value="1"/>
</dbReference>
<dbReference type="InterPro" id="IPR008952">
    <property type="entry name" value="Tetraspanin_EC2_sf"/>
</dbReference>
<evidence type="ECO:0000256" key="6">
    <source>
        <dbReference type="PIRSR" id="PIRSR002419-1"/>
    </source>
</evidence>
<dbReference type="PRINTS" id="PR00259">
    <property type="entry name" value="TMFOUR"/>
</dbReference>
<evidence type="ECO:0000256" key="7">
    <source>
        <dbReference type="RuleBase" id="RU361218"/>
    </source>
</evidence>